<comment type="similarity">
    <text evidence="10">Belongs to the ABC transporter superfamily. Drug exporter-1 (DrugE1) (TC 3.A.1.105) family.</text>
</comment>
<evidence type="ECO:0000256" key="5">
    <source>
        <dbReference type="ARBA" id="ARBA00022741"/>
    </source>
</evidence>
<evidence type="ECO:0000259" key="12">
    <source>
        <dbReference type="PROSITE" id="PS50893"/>
    </source>
</evidence>
<dbReference type="Proteomes" id="UP000596130">
    <property type="component" value="Chromosome"/>
</dbReference>
<dbReference type="InterPro" id="IPR005894">
    <property type="entry name" value="DrrA"/>
</dbReference>
<dbReference type="KEGG" id="ssia:A7J05_13865"/>
<evidence type="ECO:0000313" key="13">
    <source>
        <dbReference type="EMBL" id="APY86663.1"/>
    </source>
</evidence>
<accession>A0A1P8TGB5</accession>
<dbReference type="PANTHER" id="PTHR42711:SF19">
    <property type="entry name" value="DOXORUBICIN RESISTANCE ATP-BINDING PROTEIN DRRA"/>
    <property type="match status" value="1"/>
</dbReference>
<dbReference type="PANTHER" id="PTHR42711">
    <property type="entry name" value="ABC TRANSPORTER ATP-BINDING PROTEIN"/>
    <property type="match status" value="1"/>
</dbReference>
<dbReference type="InterPro" id="IPR025302">
    <property type="entry name" value="DrrA1/2-like_C"/>
</dbReference>
<dbReference type="NCBIfam" id="TIGR01188">
    <property type="entry name" value="drrA"/>
    <property type="match status" value="1"/>
</dbReference>
<reference evidence="13 15" key="1">
    <citation type="submission" date="2016-05" db="EMBL/GenBank/DDBJ databases">
        <authorList>
            <person name="Gu J."/>
        </authorList>
    </citation>
    <scope>NUCLEOTIDE SEQUENCE [LARGE SCALE GENOMIC DNA]</scope>
    <source>
        <strain evidence="13 15">ACCC40021</strain>
    </source>
</reference>
<dbReference type="InterPro" id="IPR003439">
    <property type="entry name" value="ABC_transporter-like_ATP-bd"/>
</dbReference>
<dbReference type="GO" id="GO:0008559">
    <property type="term" value="F:ABC-type xenobiotic transporter activity"/>
    <property type="evidence" value="ECO:0007669"/>
    <property type="project" value="UniProtKB-EC"/>
</dbReference>
<organism evidence="14 16">
    <name type="scientific">Streptomyces alfalfae</name>
    <dbReference type="NCBI Taxonomy" id="1642299"/>
    <lineage>
        <taxon>Bacteria</taxon>
        <taxon>Bacillati</taxon>
        <taxon>Actinomycetota</taxon>
        <taxon>Actinomycetes</taxon>
        <taxon>Kitasatosporales</taxon>
        <taxon>Streptomycetaceae</taxon>
        <taxon>Streptomyces</taxon>
    </lineage>
</organism>
<evidence type="ECO:0000256" key="6">
    <source>
        <dbReference type="ARBA" id="ARBA00022840"/>
    </source>
</evidence>
<dbReference type="GO" id="GO:0005524">
    <property type="term" value="F:ATP binding"/>
    <property type="evidence" value="ECO:0007669"/>
    <property type="project" value="UniProtKB-KW"/>
</dbReference>
<dbReference type="GO" id="GO:0005886">
    <property type="term" value="C:plasma membrane"/>
    <property type="evidence" value="ECO:0007669"/>
    <property type="project" value="UniProtKB-SubCell"/>
</dbReference>
<dbReference type="GO" id="GO:0043215">
    <property type="term" value="P:daunorubicin transport"/>
    <property type="evidence" value="ECO:0007669"/>
    <property type="project" value="InterPro"/>
</dbReference>
<dbReference type="Pfam" id="PF00005">
    <property type="entry name" value="ABC_tran"/>
    <property type="match status" value="1"/>
</dbReference>
<evidence type="ECO:0000256" key="11">
    <source>
        <dbReference type="SAM" id="MobiDB-lite"/>
    </source>
</evidence>
<evidence type="ECO:0000256" key="7">
    <source>
        <dbReference type="ARBA" id="ARBA00022967"/>
    </source>
</evidence>
<dbReference type="InterPro" id="IPR003593">
    <property type="entry name" value="AAA+_ATPase"/>
</dbReference>
<dbReference type="RefSeq" id="WP_076684820.1">
    <property type="nucleotide sequence ID" value="NZ_CP015588.1"/>
</dbReference>
<proteinExistence type="inferred from homology"/>
<keyword evidence="15" id="KW-1185">Reference proteome</keyword>
<keyword evidence="9" id="KW-0046">Antibiotic resistance</keyword>
<dbReference type="GO" id="GO:0016887">
    <property type="term" value="F:ATP hydrolysis activity"/>
    <property type="evidence" value="ECO:0007669"/>
    <property type="project" value="InterPro"/>
</dbReference>
<dbReference type="PROSITE" id="PS00211">
    <property type="entry name" value="ABC_TRANSPORTER_1"/>
    <property type="match status" value="1"/>
</dbReference>
<evidence type="ECO:0000256" key="3">
    <source>
        <dbReference type="ARBA" id="ARBA00022448"/>
    </source>
</evidence>
<gene>
    <name evidence="13" type="ORF">A7J05_13865</name>
    <name evidence="14" type="ORF">I8755_23705</name>
</gene>
<evidence type="ECO:0000256" key="4">
    <source>
        <dbReference type="ARBA" id="ARBA00022475"/>
    </source>
</evidence>
<dbReference type="OrthoDB" id="9804819at2"/>
<dbReference type="Pfam" id="PF13732">
    <property type="entry name" value="DrrA1-3_C"/>
    <property type="match status" value="1"/>
</dbReference>
<sequence>MPGAIYAEGLVKTFGDVRALDGVDLDVPEGTVLGLLGPNGAGKTTAVRCLTTLLTPDSGKAVVAGIDVLKHPNEVRRSIGLSGQFAAVDEYLTGRENLQMVGQLYQMRAKEAKARAAELLDRFNLLDAADRPSKTYSGGMRRRLDLAAALVVSPPVMFMDEPTTGLDPRNRQQLWEVIQELVAGGTTLLLTTQYLEEADHLAHDICVIDHGRVIARGTSDQLKARTGGERVEVVVHEREHIPTASEVLRGFGKGEVAVAEHTRKLTVPVTGGAKLLAEVIRELDARGIEIDDIGLRRPTLDDVFISLTGHAAELTDEGGAEGAEGTDAQTRTKSRHGKEAGK</sequence>
<feature type="region of interest" description="Disordered" evidence="11">
    <location>
        <begin position="315"/>
        <end position="342"/>
    </location>
</feature>
<dbReference type="SUPFAM" id="SSF52540">
    <property type="entry name" value="P-loop containing nucleoside triphosphate hydrolases"/>
    <property type="match status" value="1"/>
</dbReference>
<evidence type="ECO:0000313" key="14">
    <source>
        <dbReference type="EMBL" id="QQC91077.1"/>
    </source>
</evidence>
<name>A0A1P8TGB5_9ACTN</name>
<dbReference type="GO" id="GO:0046677">
    <property type="term" value="P:response to antibiotic"/>
    <property type="evidence" value="ECO:0007669"/>
    <property type="project" value="UniProtKB-KW"/>
</dbReference>
<dbReference type="InterPro" id="IPR017871">
    <property type="entry name" value="ABC_transporter-like_CS"/>
</dbReference>
<dbReference type="SMART" id="SM00382">
    <property type="entry name" value="AAA"/>
    <property type="match status" value="1"/>
</dbReference>
<reference evidence="14 16" key="2">
    <citation type="submission" date="2020-12" db="EMBL/GenBank/DDBJ databases">
        <title>Identification and biosynthesis of polyene macrolides produced by Streptomyces alfalfae Men-myco-93-63.</title>
        <authorList>
            <person name="Liu D."/>
            <person name="Li Y."/>
            <person name="Liu L."/>
            <person name="Han X."/>
            <person name="Shen F."/>
        </authorList>
    </citation>
    <scope>NUCLEOTIDE SEQUENCE [LARGE SCALE GENOMIC DNA]</scope>
    <source>
        <strain evidence="14 16">Men-myco-93-63</strain>
    </source>
</reference>
<evidence type="ECO:0000256" key="10">
    <source>
        <dbReference type="ARBA" id="ARBA00049985"/>
    </source>
</evidence>
<evidence type="ECO:0000256" key="1">
    <source>
        <dbReference type="ARBA" id="ARBA00004413"/>
    </source>
</evidence>
<keyword evidence="3" id="KW-0813">Transport</keyword>
<keyword evidence="5" id="KW-0547">Nucleotide-binding</keyword>
<dbReference type="Proteomes" id="UP000187191">
    <property type="component" value="Chromosome"/>
</dbReference>
<evidence type="ECO:0000256" key="2">
    <source>
        <dbReference type="ARBA" id="ARBA00012191"/>
    </source>
</evidence>
<keyword evidence="7" id="KW-1278">Translocase</keyword>
<dbReference type="Gene3D" id="3.40.50.300">
    <property type="entry name" value="P-loop containing nucleotide triphosphate hydrolases"/>
    <property type="match status" value="1"/>
</dbReference>
<protein>
    <recommendedName>
        <fullName evidence="2">ABC-type xenobiotic transporter</fullName>
        <ecNumber evidence="2">7.6.2.2</ecNumber>
    </recommendedName>
</protein>
<evidence type="ECO:0000256" key="9">
    <source>
        <dbReference type="ARBA" id="ARBA00023251"/>
    </source>
</evidence>
<dbReference type="InterPro" id="IPR050763">
    <property type="entry name" value="ABC_transporter_ATP-binding"/>
</dbReference>
<dbReference type="EC" id="7.6.2.2" evidence="2"/>
<evidence type="ECO:0000256" key="8">
    <source>
        <dbReference type="ARBA" id="ARBA00023136"/>
    </source>
</evidence>
<dbReference type="InterPro" id="IPR027417">
    <property type="entry name" value="P-loop_NTPase"/>
</dbReference>
<dbReference type="AlphaFoldDB" id="A0A1P8TGB5"/>
<comment type="subcellular location">
    <subcellularLocation>
        <location evidence="1">Cell membrane</location>
        <topology evidence="1">Peripheral membrane protein</topology>
        <orientation evidence="1">Cytoplasmic side</orientation>
    </subcellularLocation>
</comment>
<evidence type="ECO:0000313" key="15">
    <source>
        <dbReference type="Proteomes" id="UP000187191"/>
    </source>
</evidence>
<dbReference type="EMBL" id="CP065959">
    <property type="protein sequence ID" value="QQC91077.1"/>
    <property type="molecule type" value="Genomic_DNA"/>
</dbReference>
<dbReference type="FunFam" id="3.40.50.300:FF:000589">
    <property type="entry name" value="ABC transporter, ATP-binding subunit"/>
    <property type="match status" value="1"/>
</dbReference>
<keyword evidence="4" id="KW-1003">Cell membrane</keyword>
<feature type="domain" description="ABC transporter" evidence="12">
    <location>
        <begin position="5"/>
        <end position="235"/>
    </location>
</feature>
<evidence type="ECO:0000313" key="16">
    <source>
        <dbReference type="Proteomes" id="UP000596130"/>
    </source>
</evidence>
<keyword evidence="6 14" id="KW-0067">ATP-binding</keyword>
<dbReference type="GO" id="GO:1900753">
    <property type="term" value="P:doxorubicin transport"/>
    <property type="evidence" value="ECO:0007669"/>
    <property type="project" value="InterPro"/>
</dbReference>
<dbReference type="EMBL" id="CP015588">
    <property type="protein sequence ID" value="APY86663.1"/>
    <property type="molecule type" value="Genomic_DNA"/>
</dbReference>
<dbReference type="PROSITE" id="PS50893">
    <property type="entry name" value="ABC_TRANSPORTER_2"/>
    <property type="match status" value="1"/>
</dbReference>
<keyword evidence="8" id="KW-0472">Membrane</keyword>